<dbReference type="Proteomes" id="UP000283522">
    <property type="component" value="Unassembled WGS sequence"/>
</dbReference>
<proteinExistence type="predicted"/>
<dbReference type="Pfam" id="PF00027">
    <property type="entry name" value="cNMP_binding"/>
    <property type="match status" value="1"/>
</dbReference>
<accession>A0A418PNG2</accession>
<feature type="domain" description="Cyclic nucleotide-binding" evidence="1">
    <location>
        <begin position="31"/>
        <end position="118"/>
    </location>
</feature>
<dbReference type="EMBL" id="QXML01000009">
    <property type="protein sequence ID" value="RIW13368.1"/>
    <property type="molecule type" value="Genomic_DNA"/>
</dbReference>
<dbReference type="AlphaFoldDB" id="A0A418PNG2"/>
<dbReference type="InterPro" id="IPR014710">
    <property type="entry name" value="RmlC-like_jellyroll"/>
</dbReference>
<protein>
    <submittedName>
        <fullName evidence="2">Crp/Fnr family transcriptional regulator</fullName>
    </submittedName>
</protein>
<gene>
    <name evidence="2" type="ORF">D0X99_16470</name>
</gene>
<evidence type="ECO:0000259" key="1">
    <source>
        <dbReference type="Pfam" id="PF00027"/>
    </source>
</evidence>
<dbReference type="InterPro" id="IPR000595">
    <property type="entry name" value="cNMP-bd_dom"/>
</dbReference>
<dbReference type="SUPFAM" id="SSF51206">
    <property type="entry name" value="cAMP-binding domain-like"/>
    <property type="match status" value="1"/>
</dbReference>
<evidence type="ECO:0000313" key="3">
    <source>
        <dbReference type="Proteomes" id="UP000283522"/>
    </source>
</evidence>
<reference evidence="2 3" key="1">
    <citation type="submission" date="2018-09" db="EMBL/GenBank/DDBJ databases">
        <authorList>
            <person name="Wang X."/>
            <person name="Du Z."/>
        </authorList>
    </citation>
    <scope>NUCLEOTIDE SEQUENCE [LARGE SCALE GENOMIC DNA]</scope>
    <source>
        <strain evidence="2 3">N3</strain>
    </source>
</reference>
<dbReference type="RefSeq" id="WP_119478954.1">
    <property type="nucleotide sequence ID" value="NZ_QXML01000009.1"/>
</dbReference>
<sequence length="194" mass="22961">MDYSPVLESLRKFAPLTSEEADYFSKFLKIKRFKKKQFLIQAKEPCRFDFFIVSGLVREYFTDLSGKEFVFRFVKENEWTSDYESFLSGNPASLTIEALEDLVVFSIYQEDANMLLETFPAFERSFRIYLQKSYSSLQHRLFESLSNTVEQRYEEFVFRFPDLAQRVPQYQIAAYLGVSPEFLSKIRQRRGGVV</sequence>
<dbReference type="InterPro" id="IPR018490">
    <property type="entry name" value="cNMP-bd_dom_sf"/>
</dbReference>
<comment type="caution">
    <text evidence="2">The sequence shown here is derived from an EMBL/GenBank/DDBJ whole genome shotgun (WGS) entry which is preliminary data.</text>
</comment>
<evidence type="ECO:0000313" key="2">
    <source>
        <dbReference type="EMBL" id="RIW13368.1"/>
    </source>
</evidence>
<dbReference type="OrthoDB" id="667553at2"/>
<dbReference type="CDD" id="cd00038">
    <property type="entry name" value="CAP_ED"/>
    <property type="match status" value="1"/>
</dbReference>
<keyword evidence="3" id="KW-1185">Reference proteome</keyword>
<organism evidence="2 3">
    <name type="scientific">Algoriphagus lacus</name>
    <dbReference type="NCBI Taxonomy" id="2056311"/>
    <lineage>
        <taxon>Bacteria</taxon>
        <taxon>Pseudomonadati</taxon>
        <taxon>Bacteroidota</taxon>
        <taxon>Cytophagia</taxon>
        <taxon>Cytophagales</taxon>
        <taxon>Cyclobacteriaceae</taxon>
        <taxon>Algoriphagus</taxon>
    </lineage>
</organism>
<dbReference type="Gene3D" id="2.60.120.10">
    <property type="entry name" value="Jelly Rolls"/>
    <property type="match status" value="1"/>
</dbReference>
<name>A0A418PNG2_9BACT</name>